<evidence type="ECO:0000313" key="3">
    <source>
        <dbReference type="EMBL" id="MDT0542622.1"/>
    </source>
</evidence>
<evidence type="ECO:0000256" key="1">
    <source>
        <dbReference type="SAM" id="MobiDB-lite"/>
    </source>
</evidence>
<dbReference type="InterPro" id="IPR005025">
    <property type="entry name" value="FMN_Rdtase-like_dom"/>
</dbReference>
<dbReference type="Pfam" id="PF03358">
    <property type="entry name" value="FMN_red"/>
    <property type="match status" value="1"/>
</dbReference>
<dbReference type="PANTHER" id="PTHR30543">
    <property type="entry name" value="CHROMATE REDUCTASE"/>
    <property type="match status" value="1"/>
</dbReference>
<dbReference type="SUPFAM" id="SSF52218">
    <property type="entry name" value="Flavoproteins"/>
    <property type="match status" value="1"/>
</dbReference>
<evidence type="ECO:0000259" key="2">
    <source>
        <dbReference type="Pfam" id="PF03358"/>
    </source>
</evidence>
<dbReference type="Gene3D" id="3.40.50.360">
    <property type="match status" value="1"/>
</dbReference>
<protein>
    <submittedName>
        <fullName evidence="3">NAD(P)H-dependent oxidoreductase</fullName>
        <ecNumber evidence="3">1.-.-.-</ecNumber>
    </submittedName>
</protein>
<gene>
    <name evidence="3" type="ORF">RND15_07815</name>
</gene>
<name>A0ABU2X9W8_9ACTN</name>
<dbReference type="InterPro" id="IPR050712">
    <property type="entry name" value="NAD(P)H-dep_reductase"/>
</dbReference>
<reference evidence="3" key="1">
    <citation type="submission" date="2024-05" db="EMBL/GenBank/DDBJ databases">
        <title>30 novel species of actinomycetes from the DSMZ collection.</title>
        <authorList>
            <person name="Nouioui I."/>
        </authorList>
    </citation>
    <scope>NUCLEOTIDE SEQUENCE</scope>
    <source>
        <strain evidence="3">DSM 41529</strain>
    </source>
</reference>
<proteinExistence type="predicted"/>
<dbReference type="GO" id="GO:0016491">
    <property type="term" value="F:oxidoreductase activity"/>
    <property type="evidence" value="ECO:0007669"/>
    <property type="project" value="UniProtKB-KW"/>
</dbReference>
<keyword evidence="4" id="KW-1185">Reference proteome</keyword>
<dbReference type="PANTHER" id="PTHR30543:SF21">
    <property type="entry name" value="NAD(P)H-DEPENDENT FMN REDUCTASE LOT6"/>
    <property type="match status" value="1"/>
</dbReference>
<feature type="domain" description="NADPH-dependent FMN reductase-like" evidence="2">
    <location>
        <begin position="14"/>
        <end position="156"/>
    </location>
</feature>
<keyword evidence="3" id="KW-0560">Oxidoreductase</keyword>
<organism evidence="3 4">
    <name type="scientific">Streptomyces lonegramiae</name>
    <dbReference type="NCBI Taxonomy" id="3075524"/>
    <lineage>
        <taxon>Bacteria</taxon>
        <taxon>Bacillati</taxon>
        <taxon>Actinomycetota</taxon>
        <taxon>Actinomycetes</taxon>
        <taxon>Kitasatosporales</taxon>
        <taxon>Streptomycetaceae</taxon>
        <taxon>Streptomyces</taxon>
    </lineage>
</organism>
<evidence type="ECO:0000313" key="4">
    <source>
        <dbReference type="Proteomes" id="UP001180754"/>
    </source>
</evidence>
<dbReference type="EC" id="1.-.-.-" evidence="3"/>
<comment type="caution">
    <text evidence="3">The sequence shown here is derived from an EMBL/GenBank/DDBJ whole genome shotgun (WGS) entry which is preliminary data.</text>
</comment>
<dbReference type="InterPro" id="IPR029039">
    <property type="entry name" value="Flavoprotein-like_sf"/>
</dbReference>
<dbReference type="RefSeq" id="WP_311722983.1">
    <property type="nucleotide sequence ID" value="NZ_JAVRFD010000003.1"/>
</dbReference>
<feature type="compositionally biased region" description="Low complexity" evidence="1">
    <location>
        <begin position="211"/>
        <end position="222"/>
    </location>
</feature>
<dbReference type="EMBL" id="JAVRFD010000003">
    <property type="protein sequence ID" value="MDT0542622.1"/>
    <property type="molecule type" value="Genomic_DNA"/>
</dbReference>
<dbReference type="Proteomes" id="UP001180754">
    <property type="component" value="Unassembled WGS sequence"/>
</dbReference>
<accession>A0ABU2X9W8</accession>
<sequence>MQEESEGIMPEAVRIVGIGGSTRADSTAEKALRIALAEAVRRGARVRLISGPDLVLPLYEYAAAERSERAKALVDAVSSADGLMIATPAYHGSLSGMVKNALDYMEELRTDRRPYFSGRAVGCISVAGGWQAAASAVAALRTTVHALRGWPTPLGVTINTETTSFDADGRVNDPRVAERLELVAEQVVEFALMRRALRSQQMKAPALRDLSTSTTTRATRSGRAVDNKLPKPLTPPRAAL</sequence>
<feature type="region of interest" description="Disordered" evidence="1">
    <location>
        <begin position="203"/>
        <end position="240"/>
    </location>
</feature>